<protein>
    <submittedName>
        <fullName evidence="1">Uncharacterized protein</fullName>
    </submittedName>
</protein>
<reference evidence="1 2" key="1">
    <citation type="journal article" date="2018" name="Sci. Rep.">
        <title>Genomic signatures of local adaptation to the degree of environmental predictability in rotifers.</title>
        <authorList>
            <person name="Franch-Gras L."/>
            <person name="Hahn C."/>
            <person name="Garcia-Roger E.M."/>
            <person name="Carmona M.J."/>
            <person name="Serra M."/>
            <person name="Gomez A."/>
        </authorList>
    </citation>
    <scope>NUCLEOTIDE SEQUENCE [LARGE SCALE GENOMIC DNA]</scope>
    <source>
        <strain evidence="1">HYR1</strain>
    </source>
</reference>
<dbReference type="AlphaFoldDB" id="A0A3M7RY83"/>
<proteinExistence type="predicted"/>
<keyword evidence="2" id="KW-1185">Reference proteome</keyword>
<dbReference type="Proteomes" id="UP000276133">
    <property type="component" value="Unassembled WGS sequence"/>
</dbReference>
<organism evidence="1 2">
    <name type="scientific">Brachionus plicatilis</name>
    <name type="common">Marine rotifer</name>
    <name type="synonym">Brachionus muelleri</name>
    <dbReference type="NCBI Taxonomy" id="10195"/>
    <lineage>
        <taxon>Eukaryota</taxon>
        <taxon>Metazoa</taxon>
        <taxon>Spiralia</taxon>
        <taxon>Gnathifera</taxon>
        <taxon>Rotifera</taxon>
        <taxon>Eurotatoria</taxon>
        <taxon>Monogononta</taxon>
        <taxon>Pseudotrocha</taxon>
        <taxon>Ploima</taxon>
        <taxon>Brachionidae</taxon>
        <taxon>Brachionus</taxon>
    </lineage>
</organism>
<accession>A0A3M7RY83</accession>
<dbReference type="EMBL" id="REGN01002372">
    <property type="protein sequence ID" value="RNA28534.1"/>
    <property type="molecule type" value="Genomic_DNA"/>
</dbReference>
<name>A0A3M7RY83_BRAPC</name>
<sequence length="78" mass="9226">MLNQSGYLKHIFQELRMLQQFLKNSCCTNYYFSFNICATVSRFSISAFILSSVQLVDALFENIRKKKFFVEKDLHFAI</sequence>
<comment type="caution">
    <text evidence="1">The sequence shown here is derived from an EMBL/GenBank/DDBJ whole genome shotgun (WGS) entry which is preliminary data.</text>
</comment>
<gene>
    <name evidence="1" type="ORF">BpHYR1_048217</name>
</gene>
<evidence type="ECO:0000313" key="1">
    <source>
        <dbReference type="EMBL" id="RNA28534.1"/>
    </source>
</evidence>
<evidence type="ECO:0000313" key="2">
    <source>
        <dbReference type="Proteomes" id="UP000276133"/>
    </source>
</evidence>